<comment type="similarity">
    <text evidence="1">Belongs to the bifunctional nuclease family.</text>
</comment>
<accession>A0A438EVC3</accession>
<keyword evidence="2" id="KW-0378">Hydrolase</keyword>
<dbReference type="Gene3D" id="3.10.690.10">
    <property type="entry name" value="Bifunctional nuclease domain"/>
    <property type="match status" value="1"/>
</dbReference>
<proteinExistence type="inferred from homology"/>
<dbReference type="GO" id="GO:0004518">
    <property type="term" value="F:nuclease activity"/>
    <property type="evidence" value="ECO:0007669"/>
    <property type="project" value="UniProtKB-UniRule"/>
</dbReference>
<dbReference type="AlphaFoldDB" id="A0A438EVC3"/>
<dbReference type="PROSITE" id="PS51658">
    <property type="entry name" value="BFN"/>
    <property type="match status" value="1"/>
</dbReference>
<evidence type="ECO:0000259" key="4">
    <source>
        <dbReference type="PROSITE" id="PS51658"/>
    </source>
</evidence>
<dbReference type="Proteomes" id="UP000288805">
    <property type="component" value="Unassembled WGS sequence"/>
</dbReference>
<dbReference type="Pfam" id="PF02577">
    <property type="entry name" value="BFN_dom"/>
    <property type="match status" value="1"/>
</dbReference>
<dbReference type="PANTHER" id="PTHR15160">
    <property type="entry name" value="VON HIPPEL-LINDAU PROTEIN"/>
    <property type="match status" value="1"/>
</dbReference>
<gene>
    <name evidence="5" type="primary">BBD2_2</name>
    <name evidence="5" type="ORF">CK203_066590</name>
</gene>
<evidence type="ECO:0000313" key="6">
    <source>
        <dbReference type="Proteomes" id="UP000288805"/>
    </source>
</evidence>
<name>A0A438EVC3_VITVI</name>
<evidence type="ECO:0000256" key="1">
    <source>
        <dbReference type="ARBA" id="ARBA00009095"/>
    </source>
</evidence>
<dbReference type="PANTHER" id="PTHR15160:SF1">
    <property type="entry name" value="VON HIPPEL-LINDAU DISEASE TUMOR SUPPRESSOR"/>
    <property type="match status" value="1"/>
</dbReference>
<protein>
    <submittedName>
        <fullName evidence="5">Bifunctional nuclease 2</fullName>
    </submittedName>
</protein>
<dbReference type="InterPro" id="IPR003729">
    <property type="entry name" value="Bi_nuclease_dom"/>
</dbReference>
<reference evidence="5 6" key="1">
    <citation type="journal article" date="2018" name="PLoS Genet.">
        <title>Population sequencing reveals clonal diversity and ancestral inbreeding in the grapevine cultivar Chardonnay.</title>
        <authorList>
            <person name="Roach M.J."/>
            <person name="Johnson D.L."/>
            <person name="Bohlmann J."/>
            <person name="van Vuuren H.J."/>
            <person name="Jones S.J."/>
            <person name="Pretorius I.S."/>
            <person name="Schmidt S.A."/>
            <person name="Borneman A.R."/>
        </authorList>
    </citation>
    <scope>NUCLEOTIDE SEQUENCE [LARGE SCALE GENOMIC DNA]</scope>
    <source>
        <strain evidence="6">cv. Chardonnay</strain>
        <tissue evidence="5">Leaf</tissue>
    </source>
</reference>
<dbReference type="EMBL" id="QGNW01001179">
    <property type="protein sequence ID" value="RVW51644.1"/>
    <property type="molecule type" value="Genomic_DNA"/>
</dbReference>
<organism evidence="5 6">
    <name type="scientific">Vitis vinifera</name>
    <name type="common">Grape</name>
    <dbReference type="NCBI Taxonomy" id="29760"/>
    <lineage>
        <taxon>Eukaryota</taxon>
        <taxon>Viridiplantae</taxon>
        <taxon>Streptophyta</taxon>
        <taxon>Embryophyta</taxon>
        <taxon>Tracheophyta</taxon>
        <taxon>Spermatophyta</taxon>
        <taxon>Magnoliopsida</taxon>
        <taxon>eudicotyledons</taxon>
        <taxon>Gunneridae</taxon>
        <taxon>Pentapetalae</taxon>
        <taxon>rosids</taxon>
        <taxon>Vitales</taxon>
        <taxon>Vitaceae</taxon>
        <taxon>Viteae</taxon>
        <taxon>Vitis</taxon>
    </lineage>
</organism>
<feature type="domain" description="BFN" evidence="4">
    <location>
        <begin position="122"/>
        <end position="262"/>
    </location>
</feature>
<sequence length="362" mass="40932">MLRAHLCLPTVSGAGLVAQQFDGSRLVSNSLVSFSSRFSFQLGFRGRHSRGSKSVIISCRASRGSSGDRSANGEDRDQDYLEAFVLISETISHHQMRKQGFLEGNKWQSWGQLHPFSAQTKDLRADVSSIGQGFLRRFQSPTIFLKVSCDGDFLLPIIVGEFSVEKLIDTLREDAIVDCPNQFQFVRDLVGKLGYKVNMVKITERIVNTYFARIYFSKPGENNIQSVDARPSDAINVAKLCKVFTFHTLAAKLLLIFVNPKEKAMHFWIELCNLLCLQVPIYVNKQIILTDAIRIIYGMGRARDTKSVYDVVLDSAADGPDLLAEELDLVRNMSLAIKEERYNDAALWRDKLMKLRESRHEL</sequence>
<evidence type="ECO:0000313" key="5">
    <source>
        <dbReference type="EMBL" id="RVW51644.1"/>
    </source>
</evidence>
<keyword evidence="2" id="KW-0540">Nuclease</keyword>
<evidence type="ECO:0000256" key="2">
    <source>
        <dbReference type="ARBA" id="ARBA00022722"/>
    </source>
</evidence>
<comment type="caution">
    <text evidence="5">The sequence shown here is derived from an EMBL/GenBank/DDBJ whole genome shotgun (WGS) entry which is preliminary data.</text>
</comment>
<evidence type="ECO:0000256" key="3">
    <source>
        <dbReference type="ARBA" id="ARBA00025428"/>
    </source>
</evidence>
<dbReference type="SUPFAM" id="SSF103256">
    <property type="entry name" value="Hypothetical protein TM0160"/>
    <property type="match status" value="1"/>
</dbReference>
<dbReference type="InterPro" id="IPR036104">
    <property type="entry name" value="BFN_sf"/>
</dbReference>
<comment type="function">
    <text evidence="3">Bifunctional nuclease with both RNase and DNase activities. Involved in basal defense response. Participates in abscisic acid-derived callose deposition following infection by a necrotrophic pathogen.</text>
</comment>